<evidence type="ECO:0008006" key="12">
    <source>
        <dbReference type="Google" id="ProtNLM"/>
    </source>
</evidence>
<reference evidence="10 11" key="1">
    <citation type="submission" date="2021-12" db="EMBL/GenBank/DDBJ databases">
        <title>Genome sequencing of bacteria with rrn-lacking chromosome and rrn-plasmid.</title>
        <authorList>
            <person name="Anda M."/>
            <person name="Iwasaki W."/>
        </authorList>
    </citation>
    <scope>NUCLEOTIDE SEQUENCE [LARGE SCALE GENOMIC DNA]</scope>
    <source>
        <strain evidence="10 11">NBRC 15940</strain>
    </source>
</reference>
<comment type="subcellular location">
    <subcellularLocation>
        <location evidence="1">Cell inner membrane</location>
        <topology evidence="1">Multi-pass membrane protein</topology>
    </subcellularLocation>
</comment>
<keyword evidence="2" id="KW-0813">Transport</keyword>
<feature type="transmembrane region" description="Helical" evidence="9">
    <location>
        <begin position="165"/>
        <end position="187"/>
    </location>
</feature>
<dbReference type="AlphaFoldDB" id="A0AAN4W110"/>
<evidence type="ECO:0000256" key="2">
    <source>
        <dbReference type="ARBA" id="ARBA00022448"/>
    </source>
</evidence>
<comment type="caution">
    <text evidence="10">The sequence shown here is derived from an EMBL/GenBank/DDBJ whole genome shotgun (WGS) entry which is preliminary data.</text>
</comment>
<evidence type="ECO:0000313" key="11">
    <source>
        <dbReference type="Proteomes" id="UP001310022"/>
    </source>
</evidence>
<proteinExistence type="inferred from homology"/>
<evidence type="ECO:0000256" key="8">
    <source>
        <dbReference type="ARBA" id="ARBA00035655"/>
    </source>
</evidence>
<dbReference type="EMBL" id="BQKE01000003">
    <property type="protein sequence ID" value="GJM63749.1"/>
    <property type="molecule type" value="Genomic_DNA"/>
</dbReference>
<protein>
    <recommendedName>
        <fullName evidence="12">YeeE/YedE family protein</fullName>
    </recommendedName>
</protein>
<evidence type="ECO:0000256" key="5">
    <source>
        <dbReference type="ARBA" id="ARBA00022692"/>
    </source>
</evidence>
<dbReference type="Proteomes" id="UP001310022">
    <property type="component" value="Unassembled WGS sequence"/>
</dbReference>
<evidence type="ECO:0000256" key="3">
    <source>
        <dbReference type="ARBA" id="ARBA00022475"/>
    </source>
</evidence>
<evidence type="ECO:0000256" key="7">
    <source>
        <dbReference type="ARBA" id="ARBA00023136"/>
    </source>
</evidence>
<keyword evidence="4" id="KW-0997">Cell inner membrane</keyword>
<organism evidence="10 11">
    <name type="scientific">Persicobacter diffluens</name>
    <dbReference type="NCBI Taxonomy" id="981"/>
    <lineage>
        <taxon>Bacteria</taxon>
        <taxon>Pseudomonadati</taxon>
        <taxon>Bacteroidota</taxon>
        <taxon>Cytophagia</taxon>
        <taxon>Cytophagales</taxon>
        <taxon>Persicobacteraceae</taxon>
        <taxon>Persicobacter</taxon>
    </lineage>
</organism>
<keyword evidence="7 9" id="KW-0472">Membrane</keyword>
<evidence type="ECO:0000256" key="9">
    <source>
        <dbReference type="SAM" id="Phobius"/>
    </source>
</evidence>
<evidence type="ECO:0000313" key="10">
    <source>
        <dbReference type="EMBL" id="GJM63749.1"/>
    </source>
</evidence>
<dbReference type="PANTHER" id="PTHR30574">
    <property type="entry name" value="INNER MEMBRANE PROTEIN YEDE"/>
    <property type="match status" value="1"/>
</dbReference>
<dbReference type="GO" id="GO:0005886">
    <property type="term" value="C:plasma membrane"/>
    <property type="evidence" value="ECO:0007669"/>
    <property type="project" value="UniProtKB-SubCell"/>
</dbReference>
<feature type="transmembrane region" description="Helical" evidence="9">
    <location>
        <begin position="12"/>
        <end position="29"/>
    </location>
</feature>
<sequence>MLDWINQPWPWWVAGPIIGLVYLTLLYWGKSFGISATLRTACSIVGAGKKNEFFNFDWKSQRWNLLFVLGSFLGASIAYHWMNGAHGGVAVSAGTAAALEKIHITSFHDHFYPTEIMGWGQLTHLSGFLTLIGGGFLVGFGARYAGGCTSGHAISGLSNFQKMSLFAVIGFFTGGLVMVHVVFPYLLS</sequence>
<name>A0AAN4W110_9BACT</name>
<feature type="transmembrane region" description="Helical" evidence="9">
    <location>
        <begin position="63"/>
        <end position="82"/>
    </location>
</feature>
<dbReference type="Pfam" id="PF04143">
    <property type="entry name" value="Sulf_transp"/>
    <property type="match status" value="1"/>
</dbReference>
<dbReference type="PANTHER" id="PTHR30574:SF1">
    <property type="entry name" value="SULPHUR TRANSPORT DOMAIN-CONTAINING PROTEIN"/>
    <property type="match status" value="1"/>
</dbReference>
<comment type="similarity">
    <text evidence="8">Belongs to the TsuA/YedE (TC 9.B.102) family.</text>
</comment>
<gene>
    <name evidence="10" type="ORF">PEDI_43010</name>
</gene>
<evidence type="ECO:0000256" key="6">
    <source>
        <dbReference type="ARBA" id="ARBA00022989"/>
    </source>
</evidence>
<dbReference type="InterPro" id="IPR007272">
    <property type="entry name" value="Sulf_transp_TsuA/YedE"/>
</dbReference>
<evidence type="ECO:0000256" key="1">
    <source>
        <dbReference type="ARBA" id="ARBA00004429"/>
    </source>
</evidence>
<keyword evidence="3" id="KW-1003">Cell membrane</keyword>
<keyword evidence="5 9" id="KW-0812">Transmembrane</keyword>
<keyword evidence="11" id="KW-1185">Reference proteome</keyword>
<feature type="transmembrane region" description="Helical" evidence="9">
    <location>
        <begin position="125"/>
        <end position="145"/>
    </location>
</feature>
<evidence type="ECO:0000256" key="4">
    <source>
        <dbReference type="ARBA" id="ARBA00022519"/>
    </source>
</evidence>
<accession>A0AAN4W110</accession>
<dbReference type="RefSeq" id="WP_338238869.1">
    <property type="nucleotide sequence ID" value="NZ_BQKE01000003.1"/>
</dbReference>
<keyword evidence="6 9" id="KW-1133">Transmembrane helix</keyword>